<feature type="transmembrane region" description="Helical" evidence="1">
    <location>
        <begin position="6"/>
        <end position="35"/>
    </location>
</feature>
<gene>
    <name evidence="2" type="ORF">IC006_1923</name>
    <name evidence="3" type="ORF">IC007_1931</name>
</gene>
<dbReference type="AlphaFoldDB" id="A0A510E4C2"/>
<dbReference type="EMBL" id="AP018929">
    <property type="protein sequence ID" value="BBG24594.1"/>
    <property type="molecule type" value="Genomic_DNA"/>
</dbReference>
<name>A0A510E4C2_9CREN</name>
<dbReference type="Proteomes" id="UP000322983">
    <property type="component" value="Chromosome"/>
</dbReference>
<protein>
    <submittedName>
        <fullName evidence="3">Uncharacterized protein</fullName>
    </submittedName>
</protein>
<proteinExistence type="predicted"/>
<dbReference type="RefSeq" id="WP_156303704.1">
    <property type="nucleotide sequence ID" value="NZ_AP018929.1"/>
</dbReference>
<evidence type="ECO:0000313" key="4">
    <source>
        <dbReference type="Proteomes" id="UP000322983"/>
    </source>
</evidence>
<evidence type="ECO:0000313" key="3">
    <source>
        <dbReference type="EMBL" id="BBG27382.1"/>
    </source>
</evidence>
<dbReference type="KEGG" id="step:IC006_1923"/>
<keyword evidence="1" id="KW-0812">Transmembrane</keyword>
<evidence type="ECO:0000313" key="2">
    <source>
        <dbReference type="EMBL" id="BBG24594.1"/>
    </source>
</evidence>
<dbReference type="GeneID" id="43938221"/>
<accession>A0A510DWM7</accession>
<sequence length="46" mass="5110">MKDLEISIALMVSSLPIAELNVVEALLLPSIYILIRMIKIVISTKN</sequence>
<evidence type="ECO:0000313" key="5">
    <source>
        <dbReference type="Proteomes" id="UP000325030"/>
    </source>
</evidence>
<keyword evidence="1" id="KW-1133">Transmembrane helix</keyword>
<organism evidence="3 5">
    <name type="scientific">Sulfuracidifex tepidarius</name>
    <dbReference type="NCBI Taxonomy" id="1294262"/>
    <lineage>
        <taxon>Archaea</taxon>
        <taxon>Thermoproteota</taxon>
        <taxon>Thermoprotei</taxon>
        <taxon>Sulfolobales</taxon>
        <taxon>Sulfolobaceae</taxon>
        <taxon>Sulfuracidifex</taxon>
    </lineage>
</organism>
<reference evidence="5" key="1">
    <citation type="submission" date="2018-09" db="EMBL/GenBank/DDBJ databases">
        <title>Complete Genome Sequencing of Sulfolobus sp. JCM 16834.</title>
        <authorList>
            <person name="Kato S."/>
            <person name="Itoh T."/>
            <person name="Ohkuma M."/>
        </authorList>
    </citation>
    <scope>NUCLEOTIDE SEQUENCE [LARGE SCALE GENOMIC DNA]</scope>
    <source>
        <strain evidence="5">IC-007</strain>
    </source>
</reference>
<keyword evidence="1" id="KW-0472">Membrane</keyword>
<keyword evidence="4" id="KW-1185">Reference proteome</keyword>
<accession>A0A510E4C2</accession>
<dbReference type="EMBL" id="AP018930">
    <property type="protein sequence ID" value="BBG27382.1"/>
    <property type="molecule type" value="Genomic_DNA"/>
</dbReference>
<reference evidence="3 4" key="2">
    <citation type="journal article" date="2020" name="Int. J. Syst. Evol. Microbiol.">
        <title>Sulfuracidifex tepidarius gen. nov., sp. nov. and transfer of Sulfolobus metallicus Huber and Stetter 1992 to the genus Sulfuracidifex as Sulfuracidifex metallicus comb. nov.</title>
        <authorList>
            <person name="Itoh T."/>
            <person name="Miura T."/>
            <person name="Sakai H.D."/>
            <person name="Kato S."/>
            <person name="Ohkuma M."/>
            <person name="Takashina T."/>
        </authorList>
    </citation>
    <scope>NUCLEOTIDE SEQUENCE</scope>
    <source>
        <strain evidence="2 4">IC-006</strain>
        <strain evidence="3">IC-007</strain>
    </source>
</reference>
<dbReference type="Proteomes" id="UP000325030">
    <property type="component" value="Chromosome"/>
</dbReference>
<evidence type="ECO:0000256" key="1">
    <source>
        <dbReference type="SAM" id="Phobius"/>
    </source>
</evidence>